<dbReference type="Gene3D" id="2.60.40.1760">
    <property type="entry name" value="glycosyl hydrolase (family 31)"/>
    <property type="match status" value="1"/>
</dbReference>
<dbReference type="Pfam" id="PF01055">
    <property type="entry name" value="Glyco_hydro_31_2nd"/>
    <property type="match status" value="1"/>
</dbReference>
<name>A0AAW1Q8L7_9CHLO</name>
<evidence type="ECO:0000256" key="3">
    <source>
        <dbReference type="ARBA" id="ARBA00007806"/>
    </source>
</evidence>
<feature type="domain" description="Glycosyl hydrolase family 31 C-terminal" evidence="14">
    <location>
        <begin position="664"/>
        <end position="750"/>
    </location>
</feature>
<feature type="domain" description="Glycoside hydrolase family 31 TIM barrel" evidence="12">
    <location>
        <begin position="323"/>
        <end position="656"/>
    </location>
</feature>
<evidence type="ECO:0000256" key="11">
    <source>
        <dbReference type="SAM" id="SignalP"/>
    </source>
</evidence>
<dbReference type="FunFam" id="2.60.40.1180:FF:000023">
    <property type="entry name" value="neutral alpha-glucosidase AB isoform X2"/>
    <property type="match status" value="1"/>
</dbReference>
<dbReference type="CDD" id="cd14752">
    <property type="entry name" value="GH31_N"/>
    <property type="match status" value="1"/>
</dbReference>
<gene>
    <name evidence="15" type="ORF">WJX72_003707</name>
</gene>
<dbReference type="GO" id="GO:0090599">
    <property type="term" value="F:alpha-glucosidase activity"/>
    <property type="evidence" value="ECO:0007669"/>
    <property type="project" value="TreeGrafter"/>
</dbReference>
<dbReference type="Gene3D" id="2.60.40.1180">
    <property type="entry name" value="Golgi alpha-mannosidase II"/>
    <property type="match status" value="2"/>
</dbReference>
<dbReference type="InterPro" id="IPR000322">
    <property type="entry name" value="Glyco_hydro_31_TIM"/>
</dbReference>
<dbReference type="Pfam" id="PF13802">
    <property type="entry name" value="Gal_mutarotas_2"/>
    <property type="match status" value="1"/>
</dbReference>
<dbReference type="CDD" id="cd06603">
    <property type="entry name" value="GH31_GANC_GANAB_alpha"/>
    <property type="match status" value="1"/>
</dbReference>
<keyword evidence="5 10" id="KW-0378">Hydrolase</keyword>
<evidence type="ECO:0000313" key="15">
    <source>
        <dbReference type="EMBL" id="KAK9816687.1"/>
    </source>
</evidence>
<accession>A0AAW1Q8L7</accession>
<dbReference type="InterPro" id="IPR013780">
    <property type="entry name" value="Glyco_hydro_b"/>
</dbReference>
<sequence>MEGRWLATCLLVLLGLQAILAFKEHDFKKCSDSAFCQRLRGKTGDVYSVLPDSLVITGSTATAKLRNQQEQAEFDLQLTAHDGVLRVHINEDPSKKRFEVPGVLLADLDQRQTSWSGHSKGETSAQLSLGSAEVTLTYSPLRIDVSMAGQPAASFNSRQMFNFEHLREKQEGDPDGWWQETFKGHVDSKPKGPEAISFDLTFPDTQHVYGLPERATSLSLNPTAGEGVESEPYRLYNLDVFEYEDESPFGLYGAIPFLLAHKPGLTQGAFWLNAAEMYVDVLKGPSGTETRWIAESGVLDLFLLLGPAPSQVTRQYASLTGTTAMPQYFAIAYHQCRWNYRDEADTRAVDAGFDQHDIPYDVIWLDIEHTDGKKYFTWDPAHFPNPKALQDDLASRGRKTVTIIDPHIKRDNSYYIYDKAQKKGLFVNDKDGKEYDGWCWPGSSSYLDMLHPEVLPWWSQQFQLSNYQGSTKNLYVWNDMNEPSVFNGPEITMPKDNLHYGGVEHRDLHNLYGLLYHAATANGLKERGKTSFGSDGDRPFVLSRAFFAGTQRHGPIWTGDNTATWEHMRVSLPMLMAIGLTGLPFSGADVGGFFGNPEPELLVRWYQVATYYPFLRGHAHLDTKRREPWLFGEEATTRIRTAIRARYALLPYYYTLFRQSFTHGAPLLRPLWFEFPDAVETFAMQDEFMLGPAMLVAPVMEPGAQTREVYLPAGSRWYDAITGEEAKAGRSTLDVTMDSVPVYYRGGHIVARKERPRRNTAAMANDPFTLVIALDDTGSAEGQLYVDDGHSFAFERGVFAHRQLTFKDGTLSNTAFTSPAPVVPVSSSQKYSSPAMDLSG</sequence>
<dbReference type="SUPFAM" id="SSF74650">
    <property type="entry name" value="Galactose mutarotase-like"/>
    <property type="match status" value="1"/>
</dbReference>
<keyword evidence="16" id="KW-1185">Reference proteome</keyword>
<evidence type="ECO:0000256" key="7">
    <source>
        <dbReference type="ARBA" id="ARBA00023180"/>
    </source>
</evidence>
<keyword evidence="7" id="KW-0325">Glycoprotein</keyword>
<dbReference type="FunFam" id="3.20.20.80:FF:000039">
    <property type="entry name" value="Glucosidase, alpha neutral C"/>
    <property type="match status" value="1"/>
</dbReference>
<dbReference type="PROSITE" id="PS00129">
    <property type="entry name" value="GLYCOSYL_HYDROL_F31_1"/>
    <property type="match status" value="1"/>
</dbReference>
<proteinExistence type="inferred from homology"/>
<dbReference type="GO" id="GO:0006491">
    <property type="term" value="P:N-glycan processing"/>
    <property type="evidence" value="ECO:0007669"/>
    <property type="project" value="TreeGrafter"/>
</dbReference>
<comment type="subcellular location">
    <subcellularLocation>
        <location evidence="1">Endoplasmic reticulum</location>
    </subcellularLocation>
</comment>
<evidence type="ECO:0000256" key="4">
    <source>
        <dbReference type="ARBA" id="ARBA00022729"/>
    </source>
</evidence>
<evidence type="ECO:0000256" key="10">
    <source>
        <dbReference type="RuleBase" id="RU361185"/>
    </source>
</evidence>
<dbReference type="Proteomes" id="UP001489004">
    <property type="component" value="Unassembled WGS sequence"/>
</dbReference>
<evidence type="ECO:0000256" key="2">
    <source>
        <dbReference type="ARBA" id="ARBA00004833"/>
    </source>
</evidence>
<comment type="caution">
    <text evidence="15">The sequence shown here is derived from an EMBL/GenBank/DDBJ whole genome shotgun (WGS) entry which is preliminary data.</text>
</comment>
<feature type="domain" description="Glycoside hydrolase family 31 N-terminal" evidence="13">
    <location>
        <begin position="81"/>
        <end position="280"/>
    </location>
</feature>
<evidence type="ECO:0000256" key="6">
    <source>
        <dbReference type="ARBA" id="ARBA00022824"/>
    </source>
</evidence>
<dbReference type="InterPro" id="IPR048395">
    <property type="entry name" value="Glyco_hydro_31_C"/>
</dbReference>
<dbReference type="InterPro" id="IPR017853">
    <property type="entry name" value="GH"/>
</dbReference>
<dbReference type="GO" id="GO:0005783">
    <property type="term" value="C:endoplasmic reticulum"/>
    <property type="evidence" value="ECO:0007669"/>
    <property type="project" value="UniProtKB-SubCell"/>
</dbReference>
<feature type="chain" id="PRO_5043441460" description="Glucosidase II subunit alpha" evidence="11">
    <location>
        <begin position="22"/>
        <end position="840"/>
    </location>
</feature>
<dbReference type="InterPro" id="IPR025887">
    <property type="entry name" value="Glyco_hydro_31_N_dom"/>
</dbReference>
<organism evidence="15 16">
    <name type="scientific">[Myrmecia] bisecta</name>
    <dbReference type="NCBI Taxonomy" id="41462"/>
    <lineage>
        <taxon>Eukaryota</taxon>
        <taxon>Viridiplantae</taxon>
        <taxon>Chlorophyta</taxon>
        <taxon>core chlorophytes</taxon>
        <taxon>Trebouxiophyceae</taxon>
        <taxon>Trebouxiales</taxon>
        <taxon>Trebouxiaceae</taxon>
        <taxon>Myrmecia</taxon>
    </lineage>
</organism>
<dbReference type="GO" id="GO:0030246">
    <property type="term" value="F:carbohydrate binding"/>
    <property type="evidence" value="ECO:0007669"/>
    <property type="project" value="InterPro"/>
</dbReference>
<dbReference type="InterPro" id="IPR030458">
    <property type="entry name" value="Glyco_hydro_31_AS"/>
</dbReference>
<comment type="pathway">
    <text evidence="2">Glycan metabolism; N-glycan metabolism.</text>
</comment>
<comment type="similarity">
    <text evidence="3 10">Belongs to the glycosyl hydrolase 31 family.</text>
</comment>
<keyword evidence="6" id="KW-0256">Endoplasmic reticulum</keyword>
<dbReference type="EMBL" id="JALJOR010000005">
    <property type="protein sequence ID" value="KAK9816687.1"/>
    <property type="molecule type" value="Genomic_DNA"/>
</dbReference>
<dbReference type="InterPro" id="IPR011013">
    <property type="entry name" value="Gal_mutarotase_sf_dom"/>
</dbReference>
<dbReference type="PANTHER" id="PTHR22762:SF54">
    <property type="entry name" value="BCDNA.GH04962"/>
    <property type="match status" value="1"/>
</dbReference>
<protein>
    <recommendedName>
        <fullName evidence="9">Glucosidase II subunit alpha</fullName>
    </recommendedName>
</protein>
<evidence type="ECO:0000256" key="5">
    <source>
        <dbReference type="ARBA" id="ARBA00022801"/>
    </source>
</evidence>
<dbReference type="GO" id="GO:0005975">
    <property type="term" value="P:carbohydrate metabolic process"/>
    <property type="evidence" value="ECO:0007669"/>
    <property type="project" value="InterPro"/>
</dbReference>
<dbReference type="Gene3D" id="3.20.20.80">
    <property type="entry name" value="Glycosidases"/>
    <property type="match status" value="2"/>
</dbReference>
<evidence type="ECO:0000313" key="16">
    <source>
        <dbReference type="Proteomes" id="UP001489004"/>
    </source>
</evidence>
<dbReference type="AlphaFoldDB" id="A0AAW1Q8L7"/>
<feature type="signal peptide" evidence="11">
    <location>
        <begin position="1"/>
        <end position="21"/>
    </location>
</feature>
<reference evidence="15 16" key="1">
    <citation type="journal article" date="2024" name="Nat. Commun.">
        <title>Phylogenomics reveals the evolutionary origins of lichenization in chlorophyte algae.</title>
        <authorList>
            <person name="Puginier C."/>
            <person name="Libourel C."/>
            <person name="Otte J."/>
            <person name="Skaloud P."/>
            <person name="Haon M."/>
            <person name="Grisel S."/>
            <person name="Petersen M."/>
            <person name="Berrin J.G."/>
            <person name="Delaux P.M."/>
            <person name="Dal Grande F."/>
            <person name="Keller J."/>
        </authorList>
    </citation>
    <scope>NUCLEOTIDE SEQUENCE [LARGE SCALE GENOMIC DNA]</scope>
    <source>
        <strain evidence="15 16">SAG 2043</strain>
    </source>
</reference>
<evidence type="ECO:0000256" key="8">
    <source>
        <dbReference type="ARBA" id="ARBA00023295"/>
    </source>
</evidence>
<evidence type="ECO:0000259" key="14">
    <source>
        <dbReference type="Pfam" id="PF21365"/>
    </source>
</evidence>
<dbReference type="SUPFAM" id="SSF51011">
    <property type="entry name" value="Glycosyl hydrolase domain"/>
    <property type="match status" value="1"/>
</dbReference>
<evidence type="ECO:0000256" key="9">
    <source>
        <dbReference type="ARBA" id="ARBA00042895"/>
    </source>
</evidence>
<keyword evidence="8 10" id="KW-0326">Glycosidase</keyword>
<dbReference type="PANTHER" id="PTHR22762">
    <property type="entry name" value="ALPHA-GLUCOSIDASE"/>
    <property type="match status" value="1"/>
</dbReference>
<evidence type="ECO:0000259" key="12">
    <source>
        <dbReference type="Pfam" id="PF01055"/>
    </source>
</evidence>
<dbReference type="Pfam" id="PF21365">
    <property type="entry name" value="Glyco_hydro_31_3rd"/>
    <property type="match status" value="1"/>
</dbReference>
<evidence type="ECO:0000256" key="1">
    <source>
        <dbReference type="ARBA" id="ARBA00004240"/>
    </source>
</evidence>
<evidence type="ECO:0000259" key="13">
    <source>
        <dbReference type="Pfam" id="PF13802"/>
    </source>
</evidence>
<keyword evidence="4 11" id="KW-0732">Signal</keyword>
<dbReference type="SUPFAM" id="SSF51445">
    <property type="entry name" value="(Trans)glycosidases"/>
    <property type="match status" value="1"/>
</dbReference>